<proteinExistence type="predicted"/>
<dbReference type="Proteomes" id="UP000792457">
    <property type="component" value="Unassembled WGS sequence"/>
</dbReference>
<comment type="caution">
    <text evidence="1">The sequence shown here is derived from an EMBL/GenBank/DDBJ whole genome shotgun (WGS) entry which is preliminary data.</text>
</comment>
<protein>
    <submittedName>
        <fullName evidence="1">Uncharacterized protein</fullName>
    </submittedName>
</protein>
<dbReference type="EMBL" id="KZ309417">
    <property type="protein sequence ID" value="KAG8238688.1"/>
    <property type="molecule type" value="Genomic_DNA"/>
</dbReference>
<accession>A0A8K0KQT2</accession>
<keyword evidence="2" id="KW-1185">Reference proteome</keyword>
<reference evidence="1" key="2">
    <citation type="submission" date="2017-10" db="EMBL/GenBank/DDBJ databases">
        <title>Ladona fulva Genome sequencing and assembly.</title>
        <authorList>
            <person name="Murali S."/>
            <person name="Richards S."/>
            <person name="Bandaranaike D."/>
            <person name="Bellair M."/>
            <person name="Blankenburg K."/>
            <person name="Chao H."/>
            <person name="Dinh H."/>
            <person name="Doddapaneni H."/>
            <person name="Dugan-Rocha S."/>
            <person name="Elkadiri S."/>
            <person name="Gnanaolivu R."/>
            <person name="Hernandez B."/>
            <person name="Skinner E."/>
            <person name="Javaid M."/>
            <person name="Lee S."/>
            <person name="Li M."/>
            <person name="Ming W."/>
            <person name="Munidasa M."/>
            <person name="Muniz J."/>
            <person name="Nguyen L."/>
            <person name="Hughes D."/>
            <person name="Osuji N."/>
            <person name="Pu L.-L."/>
            <person name="Puazo M."/>
            <person name="Qu C."/>
            <person name="Quiroz J."/>
            <person name="Raj R."/>
            <person name="Weissenberger G."/>
            <person name="Xin Y."/>
            <person name="Zou X."/>
            <person name="Han Y."/>
            <person name="Worley K."/>
            <person name="Muzny D."/>
            <person name="Gibbs R."/>
        </authorList>
    </citation>
    <scope>NUCLEOTIDE SEQUENCE</scope>
    <source>
        <strain evidence="1">Sampled in the wild</strain>
    </source>
</reference>
<gene>
    <name evidence="1" type="ORF">J437_LFUL016567</name>
</gene>
<organism evidence="1 2">
    <name type="scientific">Ladona fulva</name>
    <name type="common">Scarce chaser dragonfly</name>
    <name type="synonym">Libellula fulva</name>
    <dbReference type="NCBI Taxonomy" id="123851"/>
    <lineage>
        <taxon>Eukaryota</taxon>
        <taxon>Metazoa</taxon>
        <taxon>Ecdysozoa</taxon>
        <taxon>Arthropoda</taxon>
        <taxon>Hexapoda</taxon>
        <taxon>Insecta</taxon>
        <taxon>Pterygota</taxon>
        <taxon>Palaeoptera</taxon>
        <taxon>Odonata</taxon>
        <taxon>Epiprocta</taxon>
        <taxon>Anisoptera</taxon>
        <taxon>Libelluloidea</taxon>
        <taxon>Libellulidae</taxon>
        <taxon>Ladona</taxon>
    </lineage>
</organism>
<reference evidence="1" key="1">
    <citation type="submission" date="2013-04" db="EMBL/GenBank/DDBJ databases">
        <authorList>
            <person name="Qu J."/>
            <person name="Murali S.C."/>
            <person name="Bandaranaike D."/>
            <person name="Bellair M."/>
            <person name="Blankenburg K."/>
            <person name="Chao H."/>
            <person name="Dinh H."/>
            <person name="Doddapaneni H."/>
            <person name="Downs B."/>
            <person name="Dugan-Rocha S."/>
            <person name="Elkadiri S."/>
            <person name="Gnanaolivu R.D."/>
            <person name="Hernandez B."/>
            <person name="Javaid M."/>
            <person name="Jayaseelan J.C."/>
            <person name="Lee S."/>
            <person name="Li M."/>
            <person name="Ming W."/>
            <person name="Munidasa M."/>
            <person name="Muniz J."/>
            <person name="Nguyen L."/>
            <person name="Ongeri F."/>
            <person name="Osuji N."/>
            <person name="Pu L.-L."/>
            <person name="Puazo M."/>
            <person name="Qu C."/>
            <person name="Quiroz J."/>
            <person name="Raj R."/>
            <person name="Weissenberger G."/>
            <person name="Xin Y."/>
            <person name="Zou X."/>
            <person name="Han Y."/>
            <person name="Richards S."/>
            <person name="Worley K."/>
            <person name="Muzny D."/>
            <person name="Gibbs R."/>
        </authorList>
    </citation>
    <scope>NUCLEOTIDE SEQUENCE</scope>
    <source>
        <strain evidence="1">Sampled in the wild</strain>
    </source>
</reference>
<sequence length="129" mass="15022">MGGVDLKDQLLQSYLIERKRNAKWYMKGKKVDQFFFRIQSIEELLIKYAKEDGYQQSGRHPSDNKLLHFTERHFMKRIPHLEQNYIHKEGVLCVLDMERGRTPSTGAKNVKLASASIALRTITLSSIIE</sequence>
<name>A0A8K0KQT2_LADFU</name>
<dbReference type="OrthoDB" id="75807at2759"/>
<feature type="non-terminal residue" evidence="1">
    <location>
        <position position="129"/>
    </location>
</feature>
<dbReference type="AlphaFoldDB" id="A0A8K0KQT2"/>
<evidence type="ECO:0000313" key="2">
    <source>
        <dbReference type="Proteomes" id="UP000792457"/>
    </source>
</evidence>
<evidence type="ECO:0000313" key="1">
    <source>
        <dbReference type="EMBL" id="KAG8238688.1"/>
    </source>
</evidence>